<name>A0A564Y2H3_HYMDI</name>
<organism evidence="1 2">
    <name type="scientific">Hymenolepis diminuta</name>
    <name type="common">Rat tapeworm</name>
    <dbReference type="NCBI Taxonomy" id="6216"/>
    <lineage>
        <taxon>Eukaryota</taxon>
        <taxon>Metazoa</taxon>
        <taxon>Spiralia</taxon>
        <taxon>Lophotrochozoa</taxon>
        <taxon>Platyhelminthes</taxon>
        <taxon>Cestoda</taxon>
        <taxon>Eucestoda</taxon>
        <taxon>Cyclophyllidea</taxon>
        <taxon>Hymenolepididae</taxon>
        <taxon>Hymenolepis</taxon>
    </lineage>
</organism>
<dbReference type="EMBL" id="CABIJS010000044">
    <property type="protein sequence ID" value="VUZ40988.1"/>
    <property type="molecule type" value="Genomic_DNA"/>
</dbReference>
<protein>
    <submittedName>
        <fullName evidence="1">Uncharacterized protein</fullName>
    </submittedName>
</protein>
<dbReference type="Proteomes" id="UP000321570">
    <property type="component" value="Unassembled WGS sequence"/>
</dbReference>
<reference evidence="1 2" key="1">
    <citation type="submission" date="2019-07" db="EMBL/GenBank/DDBJ databases">
        <authorList>
            <person name="Jastrzebski P J."/>
            <person name="Paukszto L."/>
            <person name="Jastrzebski P J."/>
        </authorList>
    </citation>
    <scope>NUCLEOTIDE SEQUENCE [LARGE SCALE GENOMIC DNA]</scope>
    <source>
        <strain evidence="1 2">WMS-il1</strain>
    </source>
</reference>
<dbReference type="AlphaFoldDB" id="A0A564Y2H3"/>
<gene>
    <name evidence="1" type="ORF">WMSIL1_LOCUS1896</name>
</gene>
<accession>A0A564Y2H3</accession>
<proteinExistence type="predicted"/>
<evidence type="ECO:0000313" key="1">
    <source>
        <dbReference type="EMBL" id="VUZ40988.1"/>
    </source>
</evidence>
<evidence type="ECO:0000313" key="2">
    <source>
        <dbReference type="Proteomes" id="UP000321570"/>
    </source>
</evidence>
<sequence>MCEIVNLIMTPGSLWINIVCQQVAHPRLSEKLSLPRMIDAEKPRTRLYWEPVLSTLSLLFPTTVPYN</sequence>
<keyword evidence="2" id="KW-1185">Reference proteome</keyword>